<dbReference type="Gene3D" id="3.90.75.20">
    <property type="match status" value="1"/>
</dbReference>
<proteinExistence type="predicted"/>
<dbReference type="Proteomes" id="UP000052167">
    <property type="component" value="Unassembled WGS sequence"/>
</dbReference>
<feature type="region of interest" description="Disordered" evidence="1">
    <location>
        <begin position="178"/>
        <end position="221"/>
    </location>
</feature>
<dbReference type="OrthoDB" id="581550at2"/>
<evidence type="ECO:0000313" key="4">
    <source>
        <dbReference type="Proteomes" id="UP000052167"/>
    </source>
</evidence>
<dbReference type="AlphaFoldDB" id="A0A922NZ90"/>
<reference evidence="3 4" key="1">
    <citation type="submission" date="2014-06" db="EMBL/GenBank/DDBJ databases">
        <title>Rhizobium pelagicum/R2-400B4.</title>
        <authorList>
            <person name="Kimes N.E."/>
            <person name="Lopez-Perez M."/>
        </authorList>
    </citation>
    <scope>NUCLEOTIDE SEQUENCE [LARGE SCALE GENOMIC DNA]</scope>
    <source>
        <strain evidence="3 4">R2-400B4</strain>
    </source>
</reference>
<evidence type="ECO:0000313" key="3">
    <source>
        <dbReference type="EMBL" id="KEQ05617.1"/>
    </source>
</evidence>
<gene>
    <name evidence="3" type="ORF">GV68_08800</name>
</gene>
<feature type="compositionally biased region" description="Basic and acidic residues" evidence="1">
    <location>
        <begin position="178"/>
        <end position="188"/>
    </location>
</feature>
<dbReference type="InterPro" id="IPR003615">
    <property type="entry name" value="HNH_nuc"/>
</dbReference>
<keyword evidence="4" id="KW-1185">Reference proteome</keyword>
<sequence>MLKDRAGDQVTRVCDDCGDEKRVSYWNVYKKDAHRCYRCNNKLTNLGKTPWNKGHKQQPKNVGNIYTHSDGYPMVWVGKTNTNHGYMPVHRLVMSDLNGRLVTKEEKVHHVNGDKEDFRPVNLFLCNNMSHHRKVHAQLETLSMSLVKMGLIEFDHAKGEYSLSRPMEKFIEEKLGELLETPNEKDEGNQQPSSAELAEKVQRLFREEVHQKSGGSAQPLP</sequence>
<dbReference type="SUPFAM" id="SSF54060">
    <property type="entry name" value="His-Me finger endonucleases"/>
    <property type="match status" value="1"/>
</dbReference>
<dbReference type="Pfam" id="PF13392">
    <property type="entry name" value="HNH_3"/>
    <property type="match status" value="1"/>
</dbReference>
<dbReference type="RefSeq" id="WP_051776899.1">
    <property type="nucleotide sequence ID" value="NZ_JOKJ01000019.1"/>
</dbReference>
<protein>
    <recommendedName>
        <fullName evidence="2">HNH nuclease domain-containing protein</fullName>
    </recommendedName>
</protein>
<feature type="compositionally biased region" description="Basic and acidic residues" evidence="1">
    <location>
        <begin position="197"/>
        <end position="211"/>
    </location>
</feature>
<dbReference type="InterPro" id="IPR044925">
    <property type="entry name" value="His-Me_finger_sf"/>
</dbReference>
<evidence type="ECO:0000259" key="2">
    <source>
        <dbReference type="Pfam" id="PF13392"/>
    </source>
</evidence>
<accession>A0A922NZ90</accession>
<name>A0A922NZ90_9HYPH</name>
<feature type="domain" description="HNH nuclease" evidence="2">
    <location>
        <begin position="89"/>
        <end position="133"/>
    </location>
</feature>
<evidence type="ECO:0000256" key="1">
    <source>
        <dbReference type="SAM" id="MobiDB-lite"/>
    </source>
</evidence>
<organism evidence="3 4">
    <name type="scientific">Pseudorhizobium pelagicum</name>
    <dbReference type="NCBI Taxonomy" id="1509405"/>
    <lineage>
        <taxon>Bacteria</taxon>
        <taxon>Pseudomonadati</taxon>
        <taxon>Pseudomonadota</taxon>
        <taxon>Alphaproteobacteria</taxon>
        <taxon>Hyphomicrobiales</taxon>
        <taxon>Rhizobiaceae</taxon>
        <taxon>Rhizobium/Agrobacterium group</taxon>
        <taxon>Pseudorhizobium</taxon>
    </lineage>
</organism>
<dbReference type="EMBL" id="JOKJ01000019">
    <property type="protein sequence ID" value="KEQ05617.1"/>
    <property type="molecule type" value="Genomic_DNA"/>
</dbReference>
<comment type="caution">
    <text evidence="3">The sequence shown here is derived from an EMBL/GenBank/DDBJ whole genome shotgun (WGS) entry which is preliminary data.</text>
</comment>